<dbReference type="RefSeq" id="WP_336807089.1">
    <property type="nucleotide sequence ID" value="NZ_JBBBNY010000003.1"/>
</dbReference>
<dbReference type="Proteomes" id="UP001381174">
    <property type="component" value="Unassembled WGS sequence"/>
</dbReference>
<proteinExistence type="predicted"/>
<accession>A0ABU8JB17</accession>
<organism evidence="1 2">
    <name type="scientific">Fulvimonas yonginensis</name>
    <dbReference type="NCBI Taxonomy" id="1495200"/>
    <lineage>
        <taxon>Bacteria</taxon>
        <taxon>Pseudomonadati</taxon>
        <taxon>Pseudomonadota</taxon>
        <taxon>Gammaproteobacteria</taxon>
        <taxon>Lysobacterales</taxon>
        <taxon>Rhodanobacteraceae</taxon>
        <taxon>Fulvimonas</taxon>
    </lineage>
</organism>
<name>A0ABU8JB17_9GAMM</name>
<comment type="caution">
    <text evidence="1">The sequence shown here is derived from an EMBL/GenBank/DDBJ whole genome shotgun (WGS) entry which is preliminary data.</text>
</comment>
<dbReference type="EMBL" id="JBBBNY010000003">
    <property type="protein sequence ID" value="MEI7036473.1"/>
    <property type="molecule type" value="Genomic_DNA"/>
</dbReference>
<evidence type="ECO:0000313" key="1">
    <source>
        <dbReference type="EMBL" id="MEI7036473.1"/>
    </source>
</evidence>
<keyword evidence="2" id="KW-1185">Reference proteome</keyword>
<reference evidence="1 2" key="1">
    <citation type="journal article" date="2014" name="Int. J. Syst. Evol. Microbiol.">
        <title>Fulvimonas yonginensis sp. nov., isolated from greenhouse soil, and emended description of the genus Fulvimonas.</title>
        <authorList>
            <person name="Ahn J.H."/>
            <person name="Kim S.J."/>
            <person name="Weon H.Y."/>
            <person name="Hong S.B."/>
            <person name="Seok S.J."/>
            <person name="Kwon S.W."/>
        </authorList>
    </citation>
    <scope>NUCLEOTIDE SEQUENCE [LARGE SCALE GENOMIC DNA]</scope>
    <source>
        <strain evidence="1 2">KACC 16952</strain>
    </source>
</reference>
<protein>
    <submittedName>
        <fullName evidence="1">Uncharacterized protein</fullName>
    </submittedName>
</protein>
<sequence>MKVLKGIQEAIELRLQRQSVAVLETARKVAKCVTYLHVHGCTVQQVVIRPDYAVIDIDQPSEWLKGSIAVRRVRGDQRELQMVTKVLDCQVQWIVREAHPLLRREG</sequence>
<gene>
    <name evidence="1" type="ORF">WAT24_06860</name>
</gene>
<evidence type="ECO:0000313" key="2">
    <source>
        <dbReference type="Proteomes" id="UP001381174"/>
    </source>
</evidence>